<dbReference type="GO" id="GO:0016887">
    <property type="term" value="F:ATP hydrolysis activity"/>
    <property type="evidence" value="ECO:0007669"/>
    <property type="project" value="InterPro"/>
</dbReference>
<dbReference type="InterPro" id="IPR028299">
    <property type="entry name" value="ClpA/B_CS2"/>
</dbReference>
<keyword evidence="4" id="KW-0143">Chaperone</keyword>
<dbReference type="InterPro" id="IPR003959">
    <property type="entry name" value="ATPase_AAA_core"/>
</dbReference>
<dbReference type="GO" id="GO:0006508">
    <property type="term" value="P:proteolysis"/>
    <property type="evidence" value="ECO:0007669"/>
    <property type="project" value="UniProtKB-KW"/>
</dbReference>
<dbReference type="Pfam" id="PF10431">
    <property type="entry name" value="ClpB_D2-small"/>
    <property type="match status" value="1"/>
</dbReference>
<proteinExistence type="predicted"/>
<dbReference type="InterPro" id="IPR019489">
    <property type="entry name" value="Clp_ATPase_C"/>
</dbReference>
<dbReference type="InterPro" id="IPR003593">
    <property type="entry name" value="AAA+_ATPase"/>
</dbReference>
<keyword evidence="2" id="KW-0547">Nucleotide-binding</keyword>
<dbReference type="InterPro" id="IPR041546">
    <property type="entry name" value="ClpA/ClpB_AAA_lid"/>
</dbReference>
<dbReference type="SUPFAM" id="SSF81923">
    <property type="entry name" value="Double Clp-N motif"/>
    <property type="match status" value="1"/>
</dbReference>
<sequence>MFHNYNEAALKCILYAQEEATHAEKLSIGAFDLVIGILHQVNEPLPIFLKRNFNLTIRKVDMLLAPVKLNKALVRLFRIRTTGFEAFPAIVTKFTPTSQWVLQSAEEERKRFGHQKVGLEHIFLGLLRQRVSKFINFLQMLKVDVVALKKNLFDMMENIPAVDLEISPTKLIEINLKHFEQLIGELNSPLTYLSDNYTKSAYAENFTHIKGRQNEVDQILEILLKKNNNCPILIGPKGVGKKSIIKRLAHQMAKGDVSESLMGKIILKPDFDRLLSYSRTRGEYEGKLRSYLSDSRIDSNILLYLPNIEKLIGTESSSYEGLLSNMSTASVLRTILLNPEFNFIGSTTKKSFTKYIQADLEFRNSVRPIYINELSVKITYEILKTLKQPYQAFHLVEFSPSSIMTAIEYSNKGINNTYFPTKVLEILDETAAYVRFKKSKTPIALKKLIDEKLYITNILQNHYQNNVFDVVKISVLKKKLQLLTSRIRVLKSLYYKQQKQEVEALDWVTDSDVLEVISRSPDAPILKPKFENASKLLDMEETIHTKIIGQEAAVESVARAIRRARVSLRGGKRPIASFIFAGPTGVGKTELTKVLSEYMFDNSQNMLRLDMSEYMEKHTIAKLIGSPPGYIGHNEGGQLTEAIRSKPYSVILFDEVEKAHPEVFNLLLQLLDDGRLTDSQGQIVSFVNTVIVLTTNLGAKETDLQTIKERNLNEKQIDGLVKKQLRKFFKPEFLNRIDEIIVFQSLKYEEICKICYLMVKDLQKSLTERNIILELDDAAYTFLSKNGFDPVYGARPLRRSITKHLIDPLSTLFLQTNNAQDKSIKVTHRLDAKKLNFQMDDIFPEETTSNEDIVFKINKQFFNKFFEKFKIEKKSNSIKVKKIPTVIKVLILMRSVLKISRFEREILITFFNKNNLNLKNQLIMEEYIDYYNY</sequence>
<dbReference type="Pfam" id="PF17871">
    <property type="entry name" value="AAA_lid_9"/>
    <property type="match status" value="1"/>
</dbReference>
<dbReference type="GO" id="GO:0005737">
    <property type="term" value="C:cytoplasm"/>
    <property type="evidence" value="ECO:0007669"/>
    <property type="project" value="TreeGrafter"/>
</dbReference>
<keyword evidence="7" id="KW-0378">Hydrolase</keyword>
<dbReference type="Gene3D" id="4.10.860.10">
    <property type="entry name" value="UVR domain"/>
    <property type="match status" value="1"/>
</dbReference>
<gene>
    <name evidence="7" type="primary">clpC</name>
</gene>
<protein>
    <submittedName>
        <fullName evidence="7">Clp protease ATP binding subunit</fullName>
    </submittedName>
</protein>
<dbReference type="PROSITE" id="PS51903">
    <property type="entry name" value="CLP_R"/>
    <property type="match status" value="1"/>
</dbReference>
<dbReference type="EMBL" id="MG273660">
    <property type="protein sequence ID" value="QES95314.1"/>
    <property type="molecule type" value="Genomic_DNA"/>
</dbReference>
<dbReference type="SMART" id="SM00382">
    <property type="entry name" value="AAA"/>
    <property type="match status" value="2"/>
</dbReference>
<name>A0A5J6DUV5_9STRA</name>
<dbReference type="PANTHER" id="PTHR11638">
    <property type="entry name" value="ATP-DEPENDENT CLP PROTEASE"/>
    <property type="match status" value="1"/>
</dbReference>
<keyword evidence="1 5" id="KW-0677">Repeat</keyword>
<dbReference type="InterPro" id="IPR036628">
    <property type="entry name" value="Clp_N_dom_sf"/>
</dbReference>
<dbReference type="AlphaFoldDB" id="A0A5J6DUV5"/>
<dbReference type="Pfam" id="PF02861">
    <property type="entry name" value="Clp_N"/>
    <property type="match status" value="1"/>
</dbReference>
<evidence type="ECO:0000256" key="5">
    <source>
        <dbReference type="PROSITE-ProRule" id="PRU01251"/>
    </source>
</evidence>
<geneLocation type="plastid" evidence="7"/>
<dbReference type="Gene3D" id="3.40.50.300">
    <property type="entry name" value="P-loop containing nucleotide triphosphate hydrolases"/>
    <property type="match status" value="2"/>
</dbReference>
<evidence type="ECO:0000259" key="6">
    <source>
        <dbReference type="PROSITE" id="PS51903"/>
    </source>
</evidence>
<dbReference type="InterPro" id="IPR001270">
    <property type="entry name" value="ClpA/B"/>
</dbReference>
<evidence type="ECO:0000256" key="2">
    <source>
        <dbReference type="ARBA" id="ARBA00022741"/>
    </source>
</evidence>
<keyword evidence="7" id="KW-0934">Plastid</keyword>
<dbReference type="GO" id="GO:0005524">
    <property type="term" value="F:ATP binding"/>
    <property type="evidence" value="ECO:0007669"/>
    <property type="project" value="UniProtKB-KW"/>
</dbReference>
<evidence type="ECO:0000256" key="4">
    <source>
        <dbReference type="ARBA" id="ARBA00023186"/>
    </source>
</evidence>
<reference evidence="7" key="1">
    <citation type="journal article" date="2019" name="Am. J. Bot.">
        <title>A single loss of photosynthesis in the diatom order Bacillariales (Bacillariophyta).</title>
        <authorList>
            <person name="Onyshchenko A."/>
            <person name="Ruck E.C."/>
            <person name="Nakov T."/>
            <person name="Alverson A.J."/>
        </authorList>
    </citation>
    <scope>NUCLEOTIDE SEQUENCE</scope>
    <source>
        <strain evidence="7">Nitz4</strain>
    </source>
</reference>
<dbReference type="Pfam" id="PF07724">
    <property type="entry name" value="AAA_2"/>
    <property type="match status" value="1"/>
</dbReference>
<dbReference type="Gene3D" id="1.10.8.60">
    <property type="match status" value="2"/>
</dbReference>
<dbReference type="EMBL" id="MG273660">
    <property type="protein sequence ID" value="QES95277.1"/>
    <property type="molecule type" value="Genomic_DNA"/>
</dbReference>
<dbReference type="FunFam" id="3.40.50.300:FF:000025">
    <property type="entry name" value="ATP-dependent Clp protease subunit"/>
    <property type="match status" value="1"/>
</dbReference>
<keyword evidence="7" id="KW-0645">Protease</keyword>
<dbReference type="PRINTS" id="PR00300">
    <property type="entry name" value="CLPPROTEASEA"/>
</dbReference>
<evidence type="ECO:0000313" key="7">
    <source>
        <dbReference type="EMBL" id="QES95314.1"/>
    </source>
</evidence>
<accession>A0A5J6DUV5</accession>
<dbReference type="GO" id="GO:0034605">
    <property type="term" value="P:cellular response to heat"/>
    <property type="evidence" value="ECO:0007669"/>
    <property type="project" value="TreeGrafter"/>
</dbReference>
<evidence type="ECO:0000256" key="1">
    <source>
        <dbReference type="ARBA" id="ARBA00022737"/>
    </source>
</evidence>
<dbReference type="Gene3D" id="1.10.1780.10">
    <property type="entry name" value="Clp, N-terminal domain"/>
    <property type="match status" value="1"/>
</dbReference>
<dbReference type="Pfam" id="PF00004">
    <property type="entry name" value="AAA"/>
    <property type="match status" value="1"/>
</dbReference>
<dbReference type="PANTHER" id="PTHR11638:SF18">
    <property type="entry name" value="HEAT SHOCK PROTEIN 104"/>
    <property type="match status" value="1"/>
</dbReference>
<organism evidence="7">
    <name type="scientific">Nitzschia sp.</name>
    <name type="common">in: diatoms</name>
    <dbReference type="NCBI Taxonomy" id="1884248"/>
    <lineage>
        <taxon>Eukaryota</taxon>
        <taxon>Sar</taxon>
        <taxon>Stramenopiles</taxon>
        <taxon>Ochrophyta</taxon>
        <taxon>Bacillariophyta</taxon>
        <taxon>Bacillariophyceae</taxon>
        <taxon>Bacillariophycidae</taxon>
        <taxon>Bacillariales</taxon>
        <taxon>Bacillariaceae</taxon>
        <taxon>Nitzschia</taxon>
    </lineage>
</organism>
<feature type="domain" description="Clp R" evidence="6">
    <location>
        <begin position="2"/>
        <end position="158"/>
    </location>
</feature>
<evidence type="ECO:0000256" key="3">
    <source>
        <dbReference type="ARBA" id="ARBA00022840"/>
    </source>
</evidence>
<dbReference type="InterPro" id="IPR004176">
    <property type="entry name" value="Clp_R_N"/>
</dbReference>
<dbReference type="PROSITE" id="PS00871">
    <property type="entry name" value="CLPAB_2"/>
    <property type="match status" value="1"/>
</dbReference>
<dbReference type="SMART" id="SM01086">
    <property type="entry name" value="ClpB_D2-small"/>
    <property type="match status" value="1"/>
</dbReference>
<dbReference type="GO" id="GO:0008233">
    <property type="term" value="F:peptidase activity"/>
    <property type="evidence" value="ECO:0007669"/>
    <property type="project" value="UniProtKB-KW"/>
</dbReference>
<dbReference type="InterPro" id="IPR050130">
    <property type="entry name" value="ClpA_ClpB"/>
</dbReference>
<dbReference type="SUPFAM" id="SSF52540">
    <property type="entry name" value="P-loop containing nucleoside triphosphate hydrolases"/>
    <property type="match status" value="2"/>
</dbReference>
<dbReference type="CDD" id="cd19499">
    <property type="entry name" value="RecA-like_ClpB_Hsp104-like"/>
    <property type="match status" value="1"/>
</dbReference>
<keyword evidence="3" id="KW-0067">ATP-binding</keyword>
<dbReference type="InterPro" id="IPR027417">
    <property type="entry name" value="P-loop_NTPase"/>
</dbReference>